<gene>
    <name evidence="2" type="ORF">ADEAN_000792300</name>
</gene>
<dbReference type="AlphaFoldDB" id="A0A7G2CLV1"/>
<dbReference type="Proteomes" id="UP000515908">
    <property type="component" value="Chromosome 17"/>
</dbReference>
<evidence type="ECO:0000256" key="1">
    <source>
        <dbReference type="SAM" id="MobiDB-lite"/>
    </source>
</evidence>
<evidence type="ECO:0000313" key="3">
    <source>
        <dbReference type="Proteomes" id="UP000515908"/>
    </source>
</evidence>
<sequence>MVSLPQVDITAGEREGLKAIQSDYKESKHSFLSSATKMNSHLENDQDTSNVQESEISLHFDLDGIDNNANTTTNNNKTIFSHLQTTPLSQHMEANDGTSHFNPNNSSSSNTNRTLFFDHNHNHNTNSHVNMNVNAAPFTPGISATTSVPSPSRPFYPTNNNNNNNMNMNSNWVAPPTQKLEEWKSIMNQFKMLSEQQRRREEEDRQKQQQQDNQ</sequence>
<feature type="compositionally biased region" description="Basic and acidic residues" evidence="1">
    <location>
        <begin position="196"/>
        <end position="207"/>
    </location>
</feature>
<protein>
    <submittedName>
        <fullName evidence="2">Uncharacterized protein</fullName>
    </submittedName>
</protein>
<feature type="region of interest" description="Disordered" evidence="1">
    <location>
        <begin position="146"/>
        <end position="170"/>
    </location>
</feature>
<accession>A0A7G2CLV1</accession>
<dbReference type="EMBL" id="LR877161">
    <property type="protein sequence ID" value="CAD2220405.1"/>
    <property type="molecule type" value="Genomic_DNA"/>
</dbReference>
<name>A0A7G2CLV1_9TRYP</name>
<evidence type="ECO:0000313" key="2">
    <source>
        <dbReference type="EMBL" id="CAD2220405.1"/>
    </source>
</evidence>
<organism evidence="2 3">
    <name type="scientific">Angomonas deanei</name>
    <dbReference type="NCBI Taxonomy" id="59799"/>
    <lineage>
        <taxon>Eukaryota</taxon>
        <taxon>Discoba</taxon>
        <taxon>Euglenozoa</taxon>
        <taxon>Kinetoplastea</taxon>
        <taxon>Metakinetoplastina</taxon>
        <taxon>Trypanosomatida</taxon>
        <taxon>Trypanosomatidae</taxon>
        <taxon>Strigomonadinae</taxon>
        <taxon>Angomonas</taxon>
    </lineage>
</organism>
<reference evidence="2 3" key="1">
    <citation type="submission" date="2020-08" db="EMBL/GenBank/DDBJ databases">
        <authorList>
            <person name="Newling K."/>
            <person name="Davey J."/>
            <person name="Forrester S."/>
        </authorList>
    </citation>
    <scope>NUCLEOTIDE SEQUENCE [LARGE SCALE GENOMIC DNA]</scope>
    <source>
        <strain evidence="3">Crithidia deanei Carvalho (ATCC PRA-265)</strain>
    </source>
</reference>
<feature type="region of interest" description="Disordered" evidence="1">
    <location>
        <begin position="191"/>
        <end position="214"/>
    </location>
</feature>
<proteinExistence type="predicted"/>
<dbReference type="VEuPathDB" id="TriTrypDB:ADEAN_000792300"/>
<feature type="compositionally biased region" description="Low complexity" evidence="1">
    <location>
        <begin position="159"/>
        <end position="170"/>
    </location>
</feature>
<keyword evidence="3" id="KW-1185">Reference proteome</keyword>